<protein>
    <submittedName>
        <fullName evidence="1">Uncharacterized protein</fullName>
    </submittedName>
</protein>
<comment type="caution">
    <text evidence="1">The sequence shown here is derived from an EMBL/GenBank/DDBJ whole genome shotgun (WGS) entry which is preliminary data.</text>
</comment>
<dbReference type="AlphaFoldDB" id="A0A6A3JSM2"/>
<evidence type="ECO:0000313" key="2">
    <source>
        <dbReference type="Proteomes" id="UP000429607"/>
    </source>
</evidence>
<sequence>MFARSLGVLLPGWSGSDGAHPAATFPGPPAASTHLVRLPFVWQVGSITAVHPDPPHCRIRRHSRT</sequence>
<dbReference type="EMBL" id="QXFV01001815">
    <property type="protein sequence ID" value="KAE8997851.1"/>
    <property type="molecule type" value="Genomic_DNA"/>
</dbReference>
<evidence type="ECO:0000313" key="1">
    <source>
        <dbReference type="EMBL" id="KAE8997851.1"/>
    </source>
</evidence>
<gene>
    <name evidence="1" type="ORF">PR001_g19480</name>
</gene>
<proteinExistence type="predicted"/>
<dbReference type="Proteomes" id="UP000429607">
    <property type="component" value="Unassembled WGS sequence"/>
</dbReference>
<accession>A0A6A3JSM2</accession>
<reference evidence="1 2" key="1">
    <citation type="submission" date="2018-09" db="EMBL/GenBank/DDBJ databases">
        <title>Genomic investigation of the strawberry pathogen Phytophthora fragariae indicates pathogenicity is determined by transcriptional variation in three key races.</title>
        <authorList>
            <person name="Adams T.M."/>
            <person name="Armitage A.D."/>
            <person name="Sobczyk M.K."/>
            <person name="Bates H.J."/>
            <person name="Dunwell J.M."/>
            <person name="Nellist C.F."/>
            <person name="Harrison R.J."/>
        </authorList>
    </citation>
    <scope>NUCLEOTIDE SEQUENCE [LARGE SCALE GENOMIC DNA]</scope>
    <source>
        <strain evidence="1 2">SCRP249</strain>
    </source>
</reference>
<organism evidence="1 2">
    <name type="scientific">Phytophthora rubi</name>
    <dbReference type="NCBI Taxonomy" id="129364"/>
    <lineage>
        <taxon>Eukaryota</taxon>
        <taxon>Sar</taxon>
        <taxon>Stramenopiles</taxon>
        <taxon>Oomycota</taxon>
        <taxon>Peronosporomycetes</taxon>
        <taxon>Peronosporales</taxon>
        <taxon>Peronosporaceae</taxon>
        <taxon>Phytophthora</taxon>
    </lineage>
</organism>
<name>A0A6A3JSM2_9STRA</name>